<organism evidence="1">
    <name type="scientific">Amphimedon queenslandica</name>
    <name type="common">Sponge</name>
    <dbReference type="NCBI Taxonomy" id="400682"/>
    <lineage>
        <taxon>Eukaryota</taxon>
        <taxon>Metazoa</taxon>
        <taxon>Porifera</taxon>
        <taxon>Demospongiae</taxon>
        <taxon>Heteroscleromorpha</taxon>
        <taxon>Haplosclerida</taxon>
        <taxon>Niphatidae</taxon>
        <taxon>Amphimedon</taxon>
    </lineage>
</organism>
<evidence type="ECO:0008006" key="2">
    <source>
        <dbReference type="Google" id="ProtNLM"/>
    </source>
</evidence>
<dbReference type="EnsemblMetazoa" id="Aqu2.1.36086_001">
    <property type="protein sequence ID" value="Aqu2.1.36086_001"/>
    <property type="gene ID" value="Aqu2.1.36086"/>
</dbReference>
<evidence type="ECO:0000313" key="1">
    <source>
        <dbReference type="EnsemblMetazoa" id="Aqu2.1.36086_001"/>
    </source>
</evidence>
<dbReference type="InParanoid" id="A0A1X7V7V7"/>
<accession>A0A1X7V7V7</accession>
<dbReference type="Gene3D" id="3.30.420.10">
    <property type="entry name" value="Ribonuclease H-like superfamily/Ribonuclease H"/>
    <property type="match status" value="1"/>
</dbReference>
<sequence length="159" mass="18240">MVLKHIRSTPYHLGPNGMAERFVQSFKTALKAAESNGLPICNQLANMLLAYKSTPHSTTNESLALLFFKRQLETRLDMIHPDISSDVQNSQTCQKEYYDCHARFREVVPELDEFAPEPDSHWSIPPVENPTVPQDPQLVQEPHYPSRNCHLPNRFGWVL</sequence>
<dbReference type="AlphaFoldDB" id="A0A1X7V7V7"/>
<dbReference type="GO" id="GO:0003676">
    <property type="term" value="F:nucleic acid binding"/>
    <property type="evidence" value="ECO:0007669"/>
    <property type="project" value="InterPro"/>
</dbReference>
<dbReference type="PANTHER" id="PTHR37984:SF13">
    <property type="entry name" value="RIBONUCLEASE H"/>
    <property type="match status" value="1"/>
</dbReference>
<reference evidence="1" key="1">
    <citation type="submission" date="2017-05" db="UniProtKB">
        <authorList>
            <consortium name="EnsemblMetazoa"/>
        </authorList>
    </citation>
    <scope>IDENTIFICATION</scope>
</reference>
<name>A0A1X7V7V7_AMPQE</name>
<proteinExistence type="predicted"/>
<dbReference type="InterPro" id="IPR012337">
    <property type="entry name" value="RNaseH-like_sf"/>
</dbReference>
<dbReference type="PANTHER" id="PTHR37984">
    <property type="entry name" value="PROTEIN CBG26694"/>
    <property type="match status" value="1"/>
</dbReference>
<dbReference type="SUPFAM" id="SSF53098">
    <property type="entry name" value="Ribonuclease H-like"/>
    <property type="match status" value="1"/>
</dbReference>
<dbReference type="InterPro" id="IPR036397">
    <property type="entry name" value="RNaseH_sf"/>
</dbReference>
<dbReference type="InterPro" id="IPR050951">
    <property type="entry name" value="Retrovirus_Pol_polyprotein"/>
</dbReference>
<protein>
    <recommendedName>
        <fullName evidence="2">Integrase catalytic domain-containing protein</fullName>
    </recommendedName>
</protein>